<dbReference type="InterPro" id="IPR051310">
    <property type="entry name" value="MCP_chemotaxis"/>
</dbReference>
<evidence type="ECO:0000256" key="10">
    <source>
        <dbReference type="ARBA" id="ARBA00029447"/>
    </source>
</evidence>
<dbReference type="PROSITE" id="PS50111">
    <property type="entry name" value="CHEMOTAXIS_TRANSDUC_2"/>
    <property type="match status" value="1"/>
</dbReference>
<evidence type="ECO:0000256" key="1">
    <source>
        <dbReference type="ARBA" id="ARBA00004429"/>
    </source>
</evidence>
<dbReference type="CDD" id="cd11386">
    <property type="entry name" value="MCP_signal"/>
    <property type="match status" value="1"/>
</dbReference>
<comment type="subcellular location">
    <subcellularLocation>
        <location evidence="1">Cell inner membrane</location>
        <topology evidence="1">Multi-pass membrane protein</topology>
    </subcellularLocation>
</comment>
<comment type="similarity">
    <text evidence="10">Belongs to the methyl-accepting chemotaxis (MCP) protein family.</text>
</comment>
<evidence type="ECO:0000256" key="2">
    <source>
        <dbReference type="ARBA" id="ARBA00022475"/>
    </source>
</evidence>
<dbReference type="GO" id="GO:0004888">
    <property type="term" value="F:transmembrane signaling receptor activity"/>
    <property type="evidence" value="ECO:0007669"/>
    <property type="project" value="InterPro"/>
</dbReference>
<dbReference type="AlphaFoldDB" id="A0A2U1U6L2"/>
<comment type="caution">
    <text evidence="15">The sequence shown here is derived from an EMBL/GenBank/DDBJ whole genome shotgun (WGS) entry which is preliminary data.</text>
</comment>
<dbReference type="Pfam" id="PF02203">
    <property type="entry name" value="TarH"/>
    <property type="match status" value="1"/>
</dbReference>
<evidence type="ECO:0000256" key="5">
    <source>
        <dbReference type="ARBA" id="ARBA00022519"/>
    </source>
</evidence>
<dbReference type="GO" id="GO:0005886">
    <property type="term" value="C:plasma membrane"/>
    <property type="evidence" value="ECO:0007669"/>
    <property type="project" value="UniProtKB-SubCell"/>
</dbReference>
<sequence>MLKALSIRTGILILLAFMTLLLLLVSGMGIIAINKSYQSMNVINRIQGVELGNLASSNTNMQRVRVAASFAIRALETGQWDDASAAAGRSAQYANAAKEDLQRFFAATRGTGKGEQLADVIAQAYQNYYEHGITPMLDALKNRDIDRYYLYQVTQLRQLGTIFDKANKDYFDYAQQAGVEQLGYAALERSRMLTLIGACCLLVVTLVIFSWVILRHILLKPLNTAIQHLEFVAAGDLTQTLPPSGPNELGRLNAALHTMQQSLAASVIRVREASEQIDVGSRELAQGNEDLSRRTEESAASLQQTAASMEQLTSTVRNNAENARQGHDLTEDVANTAQQGSRVVQEVTEKMQEIATSAASISNILSVIDGIAFQTNILALNAAVEAARAGEQGRGFAVVANEVRTLAQRSAQASKEIHALIADSNLRVAEGSQLTTKARERMSAISEQIINVNVLMKEISQASQEQSHGIDQINIAVNQMEDVAQHNASLVEQASMATRSLAEQSRELIVAMDAFRVKRERQLTSPGLAIDKLAIGDSKSKAVVPA</sequence>
<evidence type="ECO:0000259" key="13">
    <source>
        <dbReference type="PROSITE" id="PS50111"/>
    </source>
</evidence>
<dbReference type="Pfam" id="PF00015">
    <property type="entry name" value="MCPsignal"/>
    <property type="match status" value="1"/>
</dbReference>
<evidence type="ECO:0000256" key="3">
    <source>
        <dbReference type="ARBA" id="ARBA00022481"/>
    </source>
</evidence>
<evidence type="ECO:0000256" key="4">
    <source>
        <dbReference type="ARBA" id="ARBA00022500"/>
    </source>
</evidence>
<dbReference type="SUPFAM" id="SSF47170">
    <property type="entry name" value="Aspartate receptor, ligand-binding domain"/>
    <property type="match status" value="1"/>
</dbReference>
<evidence type="ECO:0000256" key="11">
    <source>
        <dbReference type="PROSITE-ProRule" id="PRU00284"/>
    </source>
</evidence>
<evidence type="ECO:0000256" key="12">
    <source>
        <dbReference type="SAM" id="Phobius"/>
    </source>
</evidence>
<evidence type="ECO:0000256" key="6">
    <source>
        <dbReference type="ARBA" id="ARBA00022692"/>
    </source>
</evidence>
<dbReference type="EMBL" id="QDKH01000007">
    <property type="protein sequence ID" value="PWC17300.1"/>
    <property type="molecule type" value="Genomic_DNA"/>
</dbReference>
<keyword evidence="8 12" id="KW-0472">Membrane</keyword>
<dbReference type="Pfam" id="PF00672">
    <property type="entry name" value="HAMP"/>
    <property type="match status" value="1"/>
</dbReference>
<feature type="transmembrane region" description="Helical" evidence="12">
    <location>
        <begin position="192"/>
        <end position="214"/>
    </location>
</feature>
<proteinExistence type="inferred from homology"/>
<keyword evidence="16" id="KW-1185">Reference proteome</keyword>
<dbReference type="CDD" id="cd06225">
    <property type="entry name" value="HAMP"/>
    <property type="match status" value="1"/>
</dbReference>
<feature type="transmembrane region" description="Helical" evidence="12">
    <location>
        <begin position="12"/>
        <end position="33"/>
    </location>
</feature>
<dbReference type="GO" id="GO:0007165">
    <property type="term" value="P:signal transduction"/>
    <property type="evidence" value="ECO:0007669"/>
    <property type="project" value="UniProtKB-KW"/>
</dbReference>
<gene>
    <name evidence="15" type="ORF">DDT56_07185</name>
</gene>
<dbReference type="Gene3D" id="1.20.120.30">
    <property type="entry name" value="Aspartate receptor, ligand-binding domain"/>
    <property type="match status" value="1"/>
</dbReference>
<name>A0A2U1U6L2_9GAMM</name>
<dbReference type="PANTHER" id="PTHR43531:SF14">
    <property type="entry name" value="METHYL-ACCEPTING CHEMOTAXIS PROTEIN I-RELATED"/>
    <property type="match status" value="1"/>
</dbReference>
<dbReference type="Proteomes" id="UP000296159">
    <property type="component" value="Unassembled WGS sequence"/>
</dbReference>
<feature type="domain" description="Methyl-accepting transducer" evidence="13">
    <location>
        <begin position="273"/>
        <end position="502"/>
    </location>
</feature>
<evidence type="ECO:0000256" key="8">
    <source>
        <dbReference type="ARBA" id="ARBA00023136"/>
    </source>
</evidence>
<evidence type="ECO:0000256" key="9">
    <source>
        <dbReference type="ARBA" id="ARBA00023224"/>
    </source>
</evidence>
<evidence type="ECO:0000256" key="7">
    <source>
        <dbReference type="ARBA" id="ARBA00022989"/>
    </source>
</evidence>
<evidence type="ECO:0000313" key="16">
    <source>
        <dbReference type="Proteomes" id="UP000296159"/>
    </source>
</evidence>
<dbReference type="RefSeq" id="WP_136165784.1">
    <property type="nucleotide sequence ID" value="NZ_KZ819075.1"/>
</dbReference>
<dbReference type="GO" id="GO:0006935">
    <property type="term" value="P:chemotaxis"/>
    <property type="evidence" value="ECO:0007669"/>
    <property type="project" value="UniProtKB-KW"/>
</dbReference>
<keyword evidence="5" id="KW-0997">Cell inner membrane</keyword>
<dbReference type="InterPro" id="IPR004089">
    <property type="entry name" value="MCPsignal_dom"/>
</dbReference>
<reference evidence="15 16" key="1">
    <citation type="submission" date="2018-04" db="EMBL/GenBank/DDBJ databases">
        <title>Brenneria corticis sp.nov.</title>
        <authorList>
            <person name="Li Y."/>
        </authorList>
    </citation>
    <scope>NUCLEOTIDE SEQUENCE [LARGE SCALE GENOMIC DNA]</scope>
    <source>
        <strain evidence="15 16">CFCC 11842</strain>
    </source>
</reference>
<keyword evidence="6 12" id="KW-0812">Transmembrane</keyword>
<keyword evidence="2" id="KW-1003">Cell membrane</keyword>
<dbReference type="FunFam" id="1.10.287.950:FF:000001">
    <property type="entry name" value="Methyl-accepting chemotaxis sensory transducer"/>
    <property type="match status" value="1"/>
</dbReference>
<dbReference type="InterPro" id="IPR003660">
    <property type="entry name" value="HAMP_dom"/>
</dbReference>
<protein>
    <submittedName>
        <fullName evidence="15">Methyl-accepting chemotaxis protein</fullName>
    </submittedName>
</protein>
<dbReference type="PANTHER" id="PTHR43531">
    <property type="entry name" value="PROTEIN ICFG"/>
    <property type="match status" value="1"/>
</dbReference>
<dbReference type="SMART" id="SM00283">
    <property type="entry name" value="MA"/>
    <property type="match status" value="1"/>
</dbReference>
<dbReference type="Gene3D" id="1.10.287.950">
    <property type="entry name" value="Methyl-accepting chemotaxis protein"/>
    <property type="match status" value="1"/>
</dbReference>
<dbReference type="SMART" id="SM00304">
    <property type="entry name" value="HAMP"/>
    <property type="match status" value="1"/>
</dbReference>
<keyword evidence="9 11" id="KW-0807">Transducer</keyword>
<keyword evidence="3" id="KW-0488">Methylation</keyword>
<keyword evidence="4" id="KW-0145">Chemotaxis</keyword>
<evidence type="ECO:0000313" key="15">
    <source>
        <dbReference type="EMBL" id="PWC17300.1"/>
    </source>
</evidence>
<dbReference type="PRINTS" id="PR00260">
    <property type="entry name" value="CHEMTRNSDUCR"/>
</dbReference>
<dbReference type="InterPro" id="IPR003122">
    <property type="entry name" value="Tar_rcpt_lig-bd"/>
</dbReference>
<accession>A0A2U1U6L2</accession>
<dbReference type="InterPro" id="IPR004090">
    <property type="entry name" value="Chemotax_Me-accpt_rcpt"/>
</dbReference>
<dbReference type="SUPFAM" id="SSF58104">
    <property type="entry name" value="Methyl-accepting chemotaxis protein (MCP) signaling domain"/>
    <property type="match status" value="1"/>
</dbReference>
<keyword evidence="7 12" id="KW-1133">Transmembrane helix</keyword>
<organism evidence="15 16">
    <name type="scientific">Brenneria corticis</name>
    <dbReference type="NCBI Taxonomy" id="2173106"/>
    <lineage>
        <taxon>Bacteria</taxon>
        <taxon>Pseudomonadati</taxon>
        <taxon>Pseudomonadota</taxon>
        <taxon>Gammaproteobacteria</taxon>
        <taxon>Enterobacterales</taxon>
        <taxon>Pectobacteriaceae</taxon>
        <taxon>Brenneria</taxon>
    </lineage>
</organism>
<feature type="domain" description="HAMP" evidence="14">
    <location>
        <begin position="216"/>
        <end position="268"/>
    </location>
</feature>
<dbReference type="PROSITE" id="PS50885">
    <property type="entry name" value="HAMP"/>
    <property type="match status" value="1"/>
</dbReference>
<dbReference type="InterPro" id="IPR035440">
    <property type="entry name" value="4HB_MCP_dom_sf"/>
</dbReference>
<evidence type="ECO:0000259" key="14">
    <source>
        <dbReference type="PROSITE" id="PS50885"/>
    </source>
</evidence>